<reference evidence="1 2" key="1">
    <citation type="submission" date="2023-08" db="EMBL/GenBank/DDBJ databases">
        <title>genomic of G39.</title>
        <authorList>
            <person name="Wang Y."/>
        </authorList>
    </citation>
    <scope>NUCLEOTIDE SEQUENCE [LARGE SCALE GENOMIC DNA]</scope>
    <source>
        <strain evidence="1 2">G39</strain>
    </source>
</reference>
<dbReference type="EMBL" id="JAVAIM010000001">
    <property type="protein sequence ID" value="MDP4574481.1"/>
    <property type="molecule type" value="Genomic_DNA"/>
</dbReference>
<protein>
    <submittedName>
        <fullName evidence="1">FMN-binding negative transcriptional regulator</fullName>
    </submittedName>
</protein>
<dbReference type="Pfam" id="PF04299">
    <property type="entry name" value="FMN_bind_2"/>
    <property type="match status" value="1"/>
</dbReference>
<keyword evidence="2" id="KW-1185">Reference proteome</keyword>
<gene>
    <name evidence="1" type="ORF">Q9K02_04935</name>
</gene>
<accession>A0ABT9HMW5</accession>
<dbReference type="PANTHER" id="PTHR35802">
    <property type="entry name" value="PROTEASE SYNTHASE AND SPORULATION PROTEIN PAI 2"/>
    <property type="match status" value="1"/>
</dbReference>
<evidence type="ECO:0000313" key="1">
    <source>
        <dbReference type="EMBL" id="MDP4574481.1"/>
    </source>
</evidence>
<evidence type="ECO:0000313" key="2">
    <source>
        <dbReference type="Proteomes" id="UP001240639"/>
    </source>
</evidence>
<sequence>MHPNPMFRADDEALLARLLDEVGFGTVFAQTADGPRVAHTPLAMGPDGGIRFHLAKRNLLTPELDEAQALIVIDGPQGYVSPRWYANRDTVPTWNYVALELEGRVSVLDEAGLEEMLHGMIARHEGKLAGDGWSAAETSERVWAAQLKGIVGFEMTVTASRSTVKLSQKSSTEERQWIAAGLVSAGNPALASWMREAVA</sequence>
<dbReference type="InterPro" id="IPR012349">
    <property type="entry name" value="Split_barrel_FMN-bd"/>
</dbReference>
<comment type="caution">
    <text evidence="1">The sequence shown here is derived from an EMBL/GenBank/DDBJ whole genome shotgun (WGS) entry which is preliminary data.</text>
</comment>
<organism evidence="1 2">
    <name type="scientific">Qipengyuania profundimaris</name>
    <dbReference type="NCBI Taxonomy" id="3067652"/>
    <lineage>
        <taxon>Bacteria</taxon>
        <taxon>Pseudomonadati</taxon>
        <taxon>Pseudomonadota</taxon>
        <taxon>Alphaproteobacteria</taxon>
        <taxon>Sphingomonadales</taxon>
        <taxon>Erythrobacteraceae</taxon>
        <taxon>Qipengyuania</taxon>
    </lineage>
</organism>
<dbReference type="PANTHER" id="PTHR35802:SF1">
    <property type="entry name" value="PROTEASE SYNTHASE AND SPORULATION PROTEIN PAI 2"/>
    <property type="match status" value="1"/>
</dbReference>
<proteinExistence type="predicted"/>
<dbReference type="SUPFAM" id="SSF50475">
    <property type="entry name" value="FMN-binding split barrel"/>
    <property type="match status" value="1"/>
</dbReference>
<dbReference type="RefSeq" id="WP_305931887.1">
    <property type="nucleotide sequence ID" value="NZ_JAVAIM010000001.1"/>
</dbReference>
<name>A0ABT9HMW5_9SPHN</name>
<dbReference type="Gene3D" id="2.30.110.10">
    <property type="entry name" value="Electron Transport, Fmn-binding Protein, Chain A"/>
    <property type="match status" value="1"/>
</dbReference>
<dbReference type="InterPro" id="IPR007396">
    <property type="entry name" value="TR_PAI2-type"/>
</dbReference>
<dbReference type="PIRSF" id="PIRSF010372">
    <property type="entry name" value="PaiB"/>
    <property type="match status" value="1"/>
</dbReference>
<dbReference type="Proteomes" id="UP001240639">
    <property type="component" value="Unassembled WGS sequence"/>
</dbReference>